<proteinExistence type="predicted"/>
<accession>A0A1W1I7R3</accession>
<feature type="transmembrane region" description="Helical" evidence="1">
    <location>
        <begin position="27"/>
        <end position="47"/>
    </location>
</feature>
<dbReference type="KEGG" id="nja:NSJP_2732"/>
<evidence type="ECO:0000313" key="3">
    <source>
        <dbReference type="Proteomes" id="UP000192042"/>
    </source>
</evidence>
<keyword evidence="3" id="KW-1185">Reference proteome</keyword>
<protein>
    <recommendedName>
        <fullName evidence="4">General secretion pathway protein H</fullName>
    </recommendedName>
</protein>
<keyword evidence="1" id="KW-1133">Transmembrane helix</keyword>
<dbReference type="EMBL" id="LT828648">
    <property type="protein sequence ID" value="SLM48899.1"/>
    <property type="molecule type" value="Genomic_DNA"/>
</dbReference>
<dbReference type="STRING" id="1325564.NSJP_2732"/>
<dbReference type="OrthoDB" id="9788806at2"/>
<keyword evidence="1" id="KW-0812">Transmembrane</keyword>
<organism evidence="2 3">
    <name type="scientific">Nitrospira japonica</name>
    <dbReference type="NCBI Taxonomy" id="1325564"/>
    <lineage>
        <taxon>Bacteria</taxon>
        <taxon>Pseudomonadati</taxon>
        <taxon>Nitrospirota</taxon>
        <taxon>Nitrospiria</taxon>
        <taxon>Nitrospirales</taxon>
        <taxon>Nitrospiraceae</taxon>
        <taxon>Nitrospira</taxon>
    </lineage>
</organism>
<evidence type="ECO:0000256" key="1">
    <source>
        <dbReference type="SAM" id="Phobius"/>
    </source>
</evidence>
<dbReference type="RefSeq" id="WP_080887220.1">
    <property type="nucleotide sequence ID" value="NZ_LT828648.1"/>
</dbReference>
<keyword evidence="1" id="KW-0472">Membrane</keyword>
<gene>
    <name evidence="2" type="ORF">NSJP_2732</name>
</gene>
<evidence type="ECO:0000313" key="2">
    <source>
        <dbReference type="EMBL" id="SLM48899.1"/>
    </source>
</evidence>
<sequence>MTAFFSLPADRNLSDRPLERLLGKDGFTILEIIIVLFLLTGLLTILIPRIGIGETLASNGRKWVSTFRTFQEMAVAGQKPVRLHIDLERGQYWPMILQDGEERLPFNEAWQVPINLPESIHITDIQIGQKKSTAGRIAVLFYPNGKIDPVVMHLIDDSNNLLGIQVEPVTATIRVSDQRIEPPRPWILPERIRQLLQIQQSLPGLKPVAPVAPVAPAGQS</sequence>
<reference evidence="2 3" key="1">
    <citation type="submission" date="2017-03" db="EMBL/GenBank/DDBJ databases">
        <authorList>
            <person name="Afonso C.L."/>
            <person name="Miller P.J."/>
            <person name="Scott M.A."/>
            <person name="Spackman E."/>
            <person name="Goraichik I."/>
            <person name="Dimitrov K.M."/>
            <person name="Suarez D.L."/>
            <person name="Swayne D.E."/>
        </authorList>
    </citation>
    <scope>NUCLEOTIDE SEQUENCE [LARGE SCALE GENOMIC DNA]</scope>
    <source>
        <strain evidence="2">Genome sequencing of Nitrospira japonica strain NJ11</strain>
    </source>
</reference>
<dbReference type="Proteomes" id="UP000192042">
    <property type="component" value="Chromosome I"/>
</dbReference>
<name>A0A1W1I7R3_9BACT</name>
<evidence type="ECO:0008006" key="4">
    <source>
        <dbReference type="Google" id="ProtNLM"/>
    </source>
</evidence>
<dbReference type="AlphaFoldDB" id="A0A1W1I7R3"/>